<dbReference type="Proteomes" id="UP000664256">
    <property type="component" value="Unassembled WGS sequence"/>
</dbReference>
<dbReference type="Pfam" id="PF00440">
    <property type="entry name" value="TetR_N"/>
    <property type="match status" value="1"/>
</dbReference>
<reference evidence="4 5" key="1">
    <citation type="submission" date="2021-03" db="EMBL/GenBank/DDBJ databases">
        <title>Enterococcal diversity collection.</title>
        <authorList>
            <person name="Gilmore M.S."/>
            <person name="Schwartzman J."/>
            <person name="Van Tyne D."/>
            <person name="Martin M."/>
            <person name="Earl A.M."/>
            <person name="Manson A.L."/>
            <person name="Straub T."/>
            <person name="Salamzade R."/>
            <person name="Saavedra J."/>
            <person name="Lebreton F."/>
            <person name="Prichula J."/>
            <person name="Schaufler K."/>
            <person name="Gaca A."/>
            <person name="Sgardioli B."/>
            <person name="Wagenaar J."/>
            <person name="Strong T."/>
        </authorList>
    </citation>
    <scope>NUCLEOTIDE SEQUENCE [LARGE SCALE GENOMIC DNA]</scope>
    <source>
        <strain evidence="4 5">MJM12</strain>
    </source>
</reference>
<dbReference type="EMBL" id="JAFLVT010000018">
    <property type="protein sequence ID" value="MBO0450188.1"/>
    <property type="molecule type" value="Genomic_DNA"/>
</dbReference>
<comment type="caution">
    <text evidence="4">The sequence shown here is derived from an EMBL/GenBank/DDBJ whole genome shotgun (WGS) entry which is preliminary data.</text>
</comment>
<evidence type="ECO:0000256" key="1">
    <source>
        <dbReference type="ARBA" id="ARBA00023125"/>
    </source>
</evidence>
<accession>A0ABS3HAK5</accession>
<feature type="domain" description="HTH tetR-type" evidence="3">
    <location>
        <begin position="5"/>
        <end position="65"/>
    </location>
</feature>
<dbReference type="PROSITE" id="PS50977">
    <property type="entry name" value="HTH_TETR_2"/>
    <property type="match status" value="1"/>
</dbReference>
<dbReference type="Gene3D" id="1.10.357.10">
    <property type="entry name" value="Tetracycline Repressor, domain 2"/>
    <property type="match status" value="1"/>
</dbReference>
<dbReference type="RefSeq" id="WP_206904696.1">
    <property type="nucleotide sequence ID" value="NZ_JAFLVT010000018.1"/>
</dbReference>
<proteinExistence type="predicted"/>
<sequence length="188" mass="22253">MRKTKFTKKMILDKAAKFVQTYGFDELTTRNLADYMKMSTQPIYKQFDSMHDLKQALVINYFAKINQSFAKVDYANGLADFALHFVVYNQKCYELFLHIFFYPKKKSTTCRTIQTISQQFFYDLIQADPKLCQLSTSQQQQLQEKYFLLLIGSVLTHRRFIEVQQEKVMLLQLNDLVDNLTQHIAKQN</sequence>
<dbReference type="InterPro" id="IPR001647">
    <property type="entry name" value="HTH_TetR"/>
</dbReference>
<feature type="DNA-binding region" description="H-T-H motif" evidence="2">
    <location>
        <begin position="28"/>
        <end position="47"/>
    </location>
</feature>
<dbReference type="InterPro" id="IPR009057">
    <property type="entry name" value="Homeodomain-like_sf"/>
</dbReference>
<evidence type="ECO:0000256" key="2">
    <source>
        <dbReference type="PROSITE-ProRule" id="PRU00335"/>
    </source>
</evidence>
<dbReference type="SUPFAM" id="SSF46689">
    <property type="entry name" value="Homeodomain-like"/>
    <property type="match status" value="1"/>
</dbReference>
<evidence type="ECO:0000313" key="5">
    <source>
        <dbReference type="Proteomes" id="UP000664256"/>
    </source>
</evidence>
<protein>
    <submittedName>
        <fullName evidence="4">TetR/AcrR family transcriptional regulator</fullName>
    </submittedName>
</protein>
<gene>
    <name evidence="4" type="ORF">JZO76_11720</name>
</gene>
<evidence type="ECO:0000313" key="4">
    <source>
        <dbReference type="EMBL" id="MBO0450188.1"/>
    </source>
</evidence>
<keyword evidence="1 2" id="KW-0238">DNA-binding</keyword>
<keyword evidence="5" id="KW-1185">Reference proteome</keyword>
<name>A0ABS3HAK5_9ENTE</name>
<evidence type="ECO:0000259" key="3">
    <source>
        <dbReference type="PROSITE" id="PS50977"/>
    </source>
</evidence>
<organism evidence="4 5">
    <name type="scientific">Candidatus Enterococcus myersii</name>
    <dbReference type="NCBI Taxonomy" id="2815322"/>
    <lineage>
        <taxon>Bacteria</taxon>
        <taxon>Bacillati</taxon>
        <taxon>Bacillota</taxon>
        <taxon>Bacilli</taxon>
        <taxon>Lactobacillales</taxon>
        <taxon>Enterococcaceae</taxon>
        <taxon>Enterococcus</taxon>
    </lineage>
</organism>